<dbReference type="SUPFAM" id="SSF56672">
    <property type="entry name" value="DNA/RNA polymerases"/>
    <property type="match status" value="1"/>
</dbReference>
<keyword evidence="11" id="KW-1194">Viral DNA replication</keyword>
<dbReference type="Pfam" id="PF03175">
    <property type="entry name" value="DNA_pol_B_2"/>
    <property type="match status" value="1"/>
</dbReference>
<dbReference type="InterPro" id="IPR012337">
    <property type="entry name" value="RNaseH-like_sf"/>
</dbReference>
<evidence type="ECO:0000259" key="15">
    <source>
        <dbReference type="Pfam" id="PF03175"/>
    </source>
</evidence>
<evidence type="ECO:0000256" key="3">
    <source>
        <dbReference type="ARBA" id="ARBA00015749"/>
    </source>
</evidence>
<dbReference type="GO" id="GO:0003887">
    <property type="term" value="F:DNA-directed DNA polymerase activity"/>
    <property type="evidence" value="ECO:0007669"/>
    <property type="project" value="UniProtKB-KW"/>
</dbReference>
<dbReference type="InterPro" id="IPR017964">
    <property type="entry name" value="DNA-dir_DNA_pol_B_CS"/>
</dbReference>
<comment type="similarity">
    <text evidence="1 14">Belongs to the DNA polymerase type-B family.</text>
</comment>
<name>A0A0N9S829_9CAUD</name>
<dbReference type="GO" id="GO:0004527">
    <property type="term" value="F:exonuclease activity"/>
    <property type="evidence" value="ECO:0007669"/>
    <property type="project" value="UniProtKB-KW"/>
</dbReference>
<dbReference type="SUPFAM" id="SSF53098">
    <property type="entry name" value="Ribonuclease H-like"/>
    <property type="match status" value="1"/>
</dbReference>
<dbReference type="PRINTS" id="PR00106">
    <property type="entry name" value="DNAPOLB"/>
</dbReference>
<dbReference type="PANTHER" id="PTHR33568">
    <property type="entry name" value="DNA POLYMERASE"/>
    <property type="match status" value="1"/>
</dbReference>
<dbReference type="GeneID" id="26625154"/>
<evidence type="ECO:0000313" key="16">
    <source>
        <dbReference type="EMBL" id="ALH46472.1"/>
    </source>
</evidence>
<evidence type="ECO:0000256" key="11">
    <source>
        <dbReference type="ARBA" id="ARBA00023109"/>
    </source>
</evidence>
<dbReference type="InterPro" id="IPR004868">
    <property type="entry name" value="DNA-dir_DNA_pol_B_mt/vir"/>
</dbReference>
<dbReference type="GO" id="GO:0000166">
    <property type="term" value="F:nucleotide binding"/>
    <property type="evidence" value="ECO:0007669"/>
    <property type="project" value="InterPro"/>
</dbReference>
<dbReference type="KEGG" id="vg:26625154"/>
<dbReference type="InterPro" id="IPR006172">
    <property type="entry name" value="DNA-dir_DNA_pol_B"/>
</dbReference>
<comment type="catalytic activity">
    <reaction evidence="13 14">
        <text>DNA(n) + a 2'-deoxyribonucleoside 5'-triphosphate = DNA(n+1) + diphosphate</text>
        <dbReference type="Rhea" id="RHEA:22508"/>
        <dbReference type="Rhea" id="RHEA-COMP:17339"/>
        <dbReference type="Rhea" id="RHEA-COMP:17340"/>
        <dbReference type="ChEBI" id="CHEBI:33019"/>
        <dbReference type="ChEBI" id="CHEBI:61560"/>
        <dbReference type="ChEBI" id="CHEBI:173112"/>
        <dbReference type="EC" id="2.7.7.7"/>
    </reaction>
</comment>
<dbReference type="EMBL" id="KT780304">
    <property type="protein sequence ID" value="ALH46472.1"/>
    <property type="molecule type" value="Genomic_DNA"/>
</dbReference>
<keyword evidence="6 14" id="KW-0235">DNA replication</keyword>
<dbReference type="OrthoDB" id="4562at10239"/>
<evidence type="ECO:0000256" key="4">
    <source>
        <dbReference type="ARBA" id="ARBA00022679"/>
    </source>
</evidence>
<evidence type="ECO:0000256" key="9">
    <source>
        <dbReference type="ARBA" id="ARBA00022839"/>
    </source>
</evidence>
<dbReference type="Gene3D" id="3.30.420.10">
    <property type="entry name" value="Ribonuclease H-like superfamily/Ribonuclease H"/>
    <property type="match status" value="1"/>
</dbReference>
<proteinExistence type="inferred from homology"/>
<evidence type="ECO:0000256" key="1">
    <source>
        <dbReference type="ARBA" id="ARBA00005755"/>
    </source>
</evidence>
<dbReference type="GO" id="GO:0001882">
    <property type="term" value="F:nucleoside binding"/>
    <property type="evidence" value="ECO:0007669"/>
    <property type="project" value="InterPro"/>
</dbReference>
<dbReference type="GO" id="GO:0006260">
    <property type="term" value="P:DNA replication"/>
    <property type="evidence" value="ECO:0007669"/>
    <property type="project" value="UniProtKB-KW"/>
</dbReference>
<evidence type="ECO:0000256" key="7">
    <source>
        <dbReference type="ARBA" id="ARBA00022722"/>
    </source>
</evidence>
<sequence>MATKKRKAYSCDFEATTSTYSETETRVWAYGWMEIGNTSHFNIGDNLDEFMLWTSKECADLYFHNLRYDGEFIVNWLLHKGYECNESGRPKTFDTVISKGGQWYKIAIHHEGKGTTQIFDSLKKLPFPVKTIAKAFKLPVLKGDIDYNLHRDENHVITSEEFTYIKHDIEIVARALDIQINQQGLVKMTNGADSMDHFIKSLDKKKKVAERIYNQYFPKMSIAMDSIFRKAYRGGFTWVNPKFKGQEVGEGMVFDVNSLYPSVMYYKPLPWGKPVPFVGKYEEDPDFPLYICHIKTGFVLKEGHIPTIQIKKNPIFQENEYLETSGGAPVDLHVTNVDLELIKEHYELYDTEYVGGWKFRQQTGIFNNFIDYWMKIKTDPKSTPAIVTLAKLQLNSLYGKFASHPDVTGKVPYLKDDGSTAFKKGLPKSKDPVYTPAGAFITAWARHMTITTAQKVYDRILYCDTDSIHILGIDIPEAIKNDIHQKELGKWAFECMFKRAKFVRQKTYVEDMYAKFMSYWEDGELNYMLKECVKEEATARLLNVKCAGMPQAVKKFVTFRTFAVGFTSDTGKLKPKHVKGGQILVDVPFTIK</sequence>
<dbReference type="RefSeq" id="YP_009198012.1">
    <property type="nucleotide sequence ID" value="NC_028789.1"/>
</dbReference>
<dbReference type="InterPro" id="IPR023211">
    <property type="entry name" value="DNA_pol_palm_dom_sf"/>
</dbReference>
<dbReference type="SMART" id="SM00486">
    <property type="entry name" value="POLBc"/>
    <property type="match status" value="1"/>
</dbReference>
<keyword evidence="8" id="KW-0378">Hydrolase</keyword>
<evidence type="ECO:0000256" key="5">
    <source>
        <dbReference type="ARBA" id="ARBA00022695"/>
    </source>
</evidence>
<evidence type="ECO:0000313" key="17">
    <source>
        <dbReference type="Proteomes" id="UP000201978"/>
    </source>
</evidence>
<protein>
    <recommendedName>
        <fullName evidence="3 14">DNA polymerase</fullName>
        <ecNumber evidence="2 14">2.7.7.7</ecNumber>
    </recommendedName>
</protein>
<accession>A0A0N9S829</accession>
<dbReference type="GO" id="GO:0039693">
    <property type="term" value="P:viral DNA genome replication"/>
    <property type="evidence" value="ECO:0007669"/>
    <property type="project" value="UniProtKB-KW"/>
</dbReference>
<dbReference type="InterPro" id="IPR014416">
    <property type="entry name" value="DNA-dir_DNA_polB_phi29_vir"/>
</dbReference>
<dbReference type="Gene3D" id="1.10.287.690">
    <property type="entry name" value="Helix hairpin bin"/>
    <property type="match status" value="1"/>
</dbReference>
<evidence type="ECO:0000256" key="6">
    <source>
        <dbReference type="ARBA" id="ARBA00022705"/>
    </source>
</evidence>
<keyword evidence="7" id="KW-0540">Nuclease</keyword>
<dbReference type="GO" id="GO:0003677">
    <property type="term" value="F:DNA binding"/>
    <property type="evidence" value="ECO:0007669"/>
    <property type="project" value="UniProtKB-KW"/>
</dbReference>
<dbReference type="PANTHER" id="PTHR33568:SF3">
    <property type="entry name" value="DNA-DIRECTED DNA POLYMERASE"/>
    <property type="match status" value="1"/>
</dbReference>
<evidence type="ECO:0000256" key="13">
    <source>
        <dbReference type="ARBA" id="ARBA00049244"/>
    </source>
</evidence>
<reference evidence="16 17" key="1">
    <citation type="journal article" date="2016" name="Virus Genes">
        <title>Complete genome sequence of the cold-active bacteriophage VMY22 from Bacillus cereus.</title>
        <authorList>
            <person name="Qin K."/>
            <person name="Cheng B."/>
            <person name="Zhang S."/>
            <person name="Wang N."/>
            <person name="Fang Y."/>
            <person name="Zhang Q."/>
            <person name="Kuang A."/>
            <person name="Lin L."/>
            <person name="Ji X."/>
            <person name="Wei Y."/>
        </authorList>
    </citation>
    <scope>NUCLEOTIDE SEQUENCE [LARGE SCALE GENOMIC DNA]</scope>
</reference>
<dbReference type="Proteomes" id="UP000201978">
    <property type="component" value="Segment"/>
</dbReference>
<evidence type="ECO:0000256" key="14">
    <source>
        <dbReference type="RuleBase" id="RU000442"/>
    </source>
</evidence>
<gene>
    <name evidence="16" type="ORF">VMY22_7</name>
</gene>
<dbReference type="Gene3D" id="3.90.1600.10">
    <property type="entry name" value="Palm domain of DNA polymerase"/>
    <property type="match status" value="1"/>
</dbReference>
<dbReference type="Gene3D" id="4.10.80.30">
    <property type="entry name" value="DNA polymerase, domain 6"/>
    <property type="match status" value="1"/>
</dbReference>
<evidence type="ECO:0000256" key="2">
    <source>
        <dbReference type="ARBA" id="ARBA00012417"/>
    </source>
</evidence>
<organism evidence="16 17">
    <name type="scientific">Bacillus phage VMY22</name>
    <dbReference type="NCBI Taxonomy" id="1734382"/>
    <lineage>
        <taxon>Viruses</taxon>
        <taxon>Duplodnaviria</taxon>
        <taxon>Heunggongvirae</taxon>
        <taxon>Uroviricota</taxon>
        <taxon>Caudoviricetes</taxon>
        <taxon>Salasmaviridae</taxon>
        <taxon>Mingyongvirus</taxon>
        <taxon>Mingyongvirus VMY22</taxon>
    </lineage>
</organism>
<evidence type="ECO:0000256" key="12">
    <source>
        <dbReference type="ARBA" id="ARBA00023125"/>
    </source>
</evidence>
<dbReference type="EC" id="2.7.7.7" evidence="2 14"/>
<evidence type="ECO:0000256" key="8">
    <source>
        <dbReference type="ARBA" id="ARBA00022801"/>
    </source>
</evidence>
<keyword evidence="5 14" id="KW-0548">Nucleotidyltransferase</keyword>
<dbReference type="PROSITE" id="PS00116">
    <property type="entry name" value="DNA_POLYMERASE_B"/>
    <property type="match status" value="1"/>
</dbReference>
<keyword evidence="12 14" id="KW-0238">DNA-binding</keyword>
<keyword evidence="4 14" id="KW-0808">Transferase</keyword>
<feature type="domain" description="DNA-directed DNA polymerase family B mitochondria/virus" evidence="15">
    <location>
        <begin position="56"/>
        <end position="483"/>
    </location>
</feature>
<keyword evidence="17" id="KW-1185">Reference proteome</keyword>
<keyword evidence="9" id="KW-0269">Exonuclease</keyword>
<keyword evidence="10 14" id="KW-0239">DNA-directed DNA polymerase</keyword>
<dbReference type="InterPro" id="IPR043502">
    <property type="entry name" value="DNA/RNA_pol_sf"/>
</dbReference>
<dbReference type="PIRSF" id="PIRSF004178">
    <property type="entry name" value="Dpol_Bac_phage"/>
    <property type="match status" value="1"/>
</dbReference>
<dbReference type="InterPro" id="IPR036397">
    <property type="entry name" value="RNaseH_sf"/>
</dbReference>
<evidence type="ECO:0000256" key="10">
    <source>
        <dbReference type="ARBA" id="ARBA00022932"/>
    </source>
</evidence>
<dbReference type="Gene3D" id="3.30.1770.10">
    <property type="entry name" value="TPR 1 domain of DNA polymerase"/>
    <property type="match status" value="1"/>
</dbReference>
<dbReference type="Gene3D" id="4.10.80.20">
    <property type="entry name" value="DNA polymerase, domain 5"/>
    <property type="match status" value="1"/>
</dbReference>